<dbReference type="GO" id="GO:0003700">
    <property type="term" value="F:DNA-binding transcription factor activity"/>
    <property type="evidence" value="ECO:0007669"/>
    <property type="project" value="InterPro"/>
</dbReference>
<proteinExistence type="predicted"/>
<dbReference type="PRINTS" id="PR00032">
    <property type="entry name" value="HTHARAC"/>
</dbReference>
<evidence type="ECO:0000313" key="6">
    <source>
        <dbReference type="Proteomes" id="UP000008210"/>
    </source>
</evidence>
<accession>Q0JZZ7</accession>
<organism evidence="5 6">
    <name type="scientific">Cupriavidus necator (strain ATCC 17699 / DSM 428 / KCTC 22496 / NCIMB 10442 / H16 / Stanier 337)</name>
    <name type="common">Ralstonia eutropha</name>
    <dbReference type="NCBI Taxonomy" id="381666"/>
    <lineage>
        <taxon>Bacteria</taxon>
        <taxon>Pseudomonadati</taxon>
        <taxon>Pseudomonadota</taxon>
        <taxon>Betaproteobacteria</taxon>
        <taxon>Burkholderiales</taxon>
        <taxon>Burkholderiaceae</taxon>
        <taxon>Cupriavidus</taxon>
    </lineage>
</organism>
<keyword evidence="3" id="KW-0804">Transcription</keyword>
<dbReference type="InterPro" id="IPR050204">
    <property type="entry name" value="AraC_XylS_family_regulators"/>
</dbReference>
<name>Q0JZZ7_CUPNH</name>
<dbReference type="GO" id="GO:0043565">
    <property type="term" value="F:sequence-specific DNA binding"/>
    <property type="evidence" value="ECO:0007669"/>
    <property type="project" value="InterPro"/>
</dbReference>
<dbReference type="InterPro" id="IPR009057">
    <property type="entry name" value="Homeodomain-like_sf"/>
</dbReference>
<dbReference type="KEGG" id="reh:H16_B1895"/>
<keyword evidence="2" id="KW-0238">DNA-binding</keyword>
<dbReference type="EMBL" id="AM260480">
    <property type="protein sequence ID" value="CAJ96677.1"/>
    <property type="molecule type" value="Genomic_DNA"/>
</dbReference>
<evidence type="ECO:0000256" key="1">
    <source>
        <dbReference type="ARBA" id="ARBA00023015"/>
    </source>
</evidence>
<gene>
    <name evidence="5" type="ordered locus">H16_B1895</name>
</gene>
<evidence type="ECO:0000259" key="4">
    <source>
        <dbReference type="PROSITE" id="PS01124"/>
    </source>
</evidence>
<dbReference type="PANTHER" id="PTHR46796:SF6">
    <property type="entry name" value="ARAC SUBFAMILY"/>
    <property type="match status" value="1"/>
</dbReference>
<dbReference type="Pfam" id="PF12833">
    <property type="entry name" value="HTH_18"/>
    <property type="match status" value="1"/>
</dbReference>
<dbReference type="Gene3D" id="1.10.10.60">
    <property type="entry name" value="Homeodomain-like"/>
    <property type="match status" value="2"/>
</dbReference>
<dbReference type="SUPFAM" id="SSF46689">
    <property type="entry name" value="Homeodomain-like"/>
    <property type="match status" value="2"/>
</dbReference>
<keyword evidence="6" id="KW-1185">Reference proteome</keyword>
<dbReference type="eggNOG" id="COG4977">
    <property type="taxonomic scope" value="Bacteria"/>
</dbReference>
<protein>
    <submittedName>
        <fullName evidence="5">Transcriptional regulator, AraC-family</fullName>
    </submittedName>
</protein>
<dbReference type="SMART" id="SM00342">
    <property type="entry name" value="HTH_ARAC"/>
    <property type="match status" value="1"/>
</dbReference>
<reference evidence="5 6" key="1">
    <citation type="journal article" date="2006" name="Nat. Biotechnol.">
        <title>Genome sequence of the bioplastic-producing 'Knallgas' bacterium Ralstonia eutropha H16.</title>
        <authorList>
            <person name="Pohlmann A."/>
            <person name="Fricke W.F."/>
            <person name="Reinecke F."/>
            <person name="Kusian B."/>
            <person name="Liesegang H."/>
            <person name="Cramm R."/>
            <person name="Eitinger T."/>
            <person name="Ewering C."/>
            <person name="Potter M."/>
            <person name="Schwartz E."/>
            <person name="Strittmatter A."/>
            <person name="Voss I."/>
            <person name="Gottschalk G."/>
            <person name="Steinbuechel A."/>
            <person name="Friedrich B."/>
            <person name="Bowien B."/>
        </authorList>
    </citation>
    <scope>NUCLEOTIDE SEQUENCE [LARGE SCALE GENOMIC DNA]</scope>
    <source>
        <strain evidence="6">ATCC 17699 / DSM 428 / KCTC 22496 / NCIMB 10442 / H16 / Stanier 337</strain>
    </source>
</reference>
<dbReference type="PROSITE" id="PS01124">
    <property type="entry name" value="HTH_ARAC_FAMILY_2"/>
    <property type="match status" value="1"/>
</dbReference>
<evidence type="ECO:0000256" key="2">
    <source>
        <dbReference type="ARBA" id="ARBA00023125"/>
    </source>
</evidence>
<evidence type="ECO:0000256" key="3">
    <source>
        <dbReference type="ARBA" id="ARBA00023163"/>
    </source>
</evidence>
<keyword evidence="1" id="KW-0805">Transcription regulation</keyword>
<sequence length="347" mass="38148">MACVRSRGLCGPLYFNRINSYAFMRSGDLTLAPTLPLWALAGYVPMRSPTRHGVIDAELPVRPDVSSSGRPWAGITVQIHHWRSAGSVSSPELDHDMLAMRLAGHARLEQRRLGQVHRGIVVPGNISLHPRLVESSWSWDRPGSIVIARIPQSLLAEAADATIRQPRAAHRLRNCFGQRDGFAETITFTLAREIQAVAHPAQMLIAESLSCALSAHLVHRFNVSDPGASSLPGGLHPQALSRVLDYIHGTPEAVKLQALADMANVSRFHFARMFKRSIGETPMAYVERVRLLRAREMIRSGDYPLALVATLVGFADQSHFGRRFKRHFGCTPGEFAGHKDASQGAAL</sequence>
<dbReference type="InterPro" id="IPR018060">
    <property type="entry name" value="HTH_AraC"/>
</dbReference>
<dbReference type="InterPro" id="IPR020449">
    <property type="entry name" value="Tscrpt_reg_AraC-type_HTH"/>
</dbReference>
<dbReference type="AlphaFoldDB" id="Q0JZZ7"/>
<dbReference type="HOGENOM" id="CLU_000445_88_4_4"/>
<feature type="domain" description="HTH araC/xylS-type" evidence="4">
    <location>
        <begin position="241"/>
        <end position="338"/>
    </location>
</feature>
<evidence type="ECO:0000313" key="5">
    <source>
        <dbReference type="EMBL" id="CAJ96677.1"/>
    </source>
</evidence>
<dbReference type="Proteomes" id="UP000008210">
    <property type="component" value="Chromosome 2"/>
</dbReference>
<dbReference type="STRING" id="381666.H16_B1895"/>
<dbReference type="PANTHER" id="PTHR46796">
    <property type="entry name" value="HTH-TYPE TRANSCRIPTIONAL ACTIVATOR RHAS-RELATED"/>
    <property type="match status" value="1"/>
</dbReference>